<name>A0A7J7GXC3_CAMSI</name>
<reference evidence="3" key="1">
    <citation type="journal article" date="2020" name="Nat. Commun.">
        <title>Genome assembly of wild tea tree DASZ reveals pedigree and selection history of tea varieties.</title>
        <authorList>
            <person name="Zhang W."/>
            <person name="Zhang Y."/>
            <person name="Qiu H."/>
            <person name="Guo Y."/>
            <person name="Wan H."/>
            <person name="Zhang X."/>
            <person name="Scossa F."/>
            <person name="Alseekh S."/>
            <person name="Zhang Q."/>
            <person name="Wang P."/>
            <person name="Xu L."/>
            <person name="Schmidt M.H."/>
            <person name="Jia X."/>
            <person name="Li D."/>
            <person name="Zhu A."/>
            <person name="Guo F."/>
            <person name="Chen W."/>
            <person name="Ni D."/>
            <person name="Usadel B."/>
            <person name="Fernie A.R."/>
            <person name="Wen W."/>
        </authorList>
    </citation>
    <scope>NUCLEOTIDE SEQUENCE [LARGE SCALE GENOMIC DNA]</scope>
    <source>
        <strain evidence="3">cv. G240</strain>
    </source>
</reference>
<evidence type="ECO:0000313" key="2">
    <source>
        <dbReference type="EMBL" id="KAF5944915.1"/>
    </source>
</evidence>
<organism evidence="2 3">
    <name type="scientific">Camellia sinensis</name>
    <name type="common">Tea plant</name>
    <name type="synonym">Thea sinensis</name>
    <dbReference type="NCBI Taxonomy" id="4442"/>
    <lineage>
        <taxon>Eukaryota</taxon>
        <taxon>Viridiplantae</taxon>
        <taxon>Streptophyta</taxon>
        <taxon>Embryophyta</taxon>
        <taxon>Tracheophyta</taxon>
        <taxon>Spermatophyta</taxon>
        <taxon>Magnoliopsida</taxon>
        <taxon>eudicotyledons</taxon>
        <taxon>Gunneridae</taxon>
        <taxon>Pentapetalae</taxon>
        <taxon>asterids</taxon>
        <taxon>Ericales</taxon>
        <taxon>Theaceae</taxon>
        <taxon>Camellia</taxon>
    </lineage>
</organism>
<evidence type="ECO:0000313" key="3">
    <source>
        <dbReference type="Proteomes" id="UP000593564"/>
    </source>
</evidence>
<keyword evidence="3" id="KW-1185">Reference proteome</keyword>
<feature type="region of interest" description="Disordered" evidence="1">
    <location>
        <begin position="1"/>
        <end position="97"/>
    </location>
</feature>
<comment type="caution">
    <text evidence="2">The sequence shown here is derived from an EMBL/GenBank/DDBJ whole genome shotgun (WGS) entry which is preliminary data.</text>
</comment>
<evidence type="ECO:0000256" key="1">
    <source>
        <dbReference type="SAM" id="MobiDB-lite"/>
    </source>
</evidence>
<proteinExistence type="predicted"/>
<dbReference type="Proteomes" id="UP000593564">
    <property type="component" value="Unassembled WGS sequence"/>
</dbReference>
<dbReference type="AlphaFoldDB" id="A0A7J7GXC3"/>
<gene>
    <name evidence="2" type="ORF">HYC85_018992</name>
</gene>
<accession>A0A7J7GXC3</accession>
<sequence length="97" mass="10271">MASNPSKDSQPIPGVLGNPSNERERRDSTPPILPAVADEVRTGTTPSLPISQESVPGSFNLSAQPDLLVSERQTDTTSILEPPVLPTPESLLIDRGS</sequence>
<dbReference type="EMBL" id="JACBKZ010000008">
    <property type="protein sequence ID" value="KAF5944915.1"/>
    <property type="molecule type" value="Genomic_DNA"/>
</dbReference>
<protein>
    <submittedName>
        <fullName evidence="2">Uncharacterized protein</fullName>
    </submittedName>
</protein>
<reference evidence="2 3" key="2">
    <citation type="submission" date="2020-07" db="EMBL/GenBank/DDBJ databases">
        <title>Genome assembly of wild tea tree DASZ reveals pedigree and selection history of tea varieties.</title>
        <authorList>
            <person name="Zhang W."/>
        </authorList>
    </citation>
    <scope>NUCLEOTIDE SEQUENCE [LARGE SCALE GENOMIC DNA]</scope>
    <source>
        <strain evidence="3">cv. G240</strain>
        <tissue evidence="2">Leaf</tissue>
    </source>
</reference>
<feature type="compositionally biased region" description="Polar residues" evidence="1">
    <location>
        <begin position="42"/>
        <end position="63"/>
    </location>
</feature>